<evidence type="ECO:0000256" key="12">
    <source>
        <dbReference type="ARBA" id="ARBA00023172"/>
    </source>
</evidence>
<dbReference type="PANTHER" id="PTHR13710">
    <property type="entry name" value="DNA HELICASE RECQ FAMILY MEMBER"/>
    <property type="match status" value="1"/>
</dbReference>
<sequence>MSEPRALEVLRRVFGYESFRGEQQAIVDHVIQGGDALVLMPTGGGKSLCYQVPALVREGTGVVVSPLIALMQDQVDALTELGVRAAYLNSTQDWRVAREVEQAFLDGELDLLYVAPERLLTDRCLQLLERGRIALFAIDEAHCVSQWGHDFRPEYMGLSLLHERWPQVPRIALTATATAATRAEIAQRLALDDARHFVASFDRPNIRYRIVEKNDVRRQLLDLIQNEHAGDSGVVYCLSRARVEETADFLCSHGIQALPYHAGLGASVRAANQSRFLREDGIVMVATIAFGMGIDKPDVRFVAHIDLPKSVEGYYQETGRAGRDGLPATAWLAYGLQDVVQQRRMIDESPGDESFRRRLGQQLDAMLGLCETVECRRVRLLAYFGQHIGPCGNCDVCLDPPQAWDGTVAAQKVLSAVYRLWKERGQRYGAGHIIDILRGKHTDRVSQYGHDTLSVFGVGADLSESAWRGVLRQLLAQGLLAVDHEGYGTLTLTEASRAVLKGERQLMLRRESPKAARASKSASGRPRAAAVELPAHAQPIFEALRAWRAEVARNHGVPAYVIFHDATLREIALARPASLAELGSISGVGARKLEAYGEEILERI</sequence>
<evidence type="ECO:0000256" key="11">
    <source>
        <dbReference type="ARBA" id="ARBA00023125"/>
    </source>
</evidence>
<dbReference type="Pfam" id="PF00271">
    <property type="entry name" value="Helicase_C"/>
    <property type="match status" value="1"/>
</dbReference>
<keyword evidence="6" id="KW-0227">DNA damage</keyword>
<keyword evidence="14" id="KW-0413">Isomerase</keyword>
<dbReference type="Pfam" id="PF00270">
    <property type="entry name" value="DEAD"/>
    <property type="match status" value="1"/>
</dbReference>
<proteinExistence type="inferred from homology"/>
<dbReference type="PROSITE" id="PS51194">
    <property type="entry name" value="HELICASE_CTER"/>
    <property type="match status" value="1"/>
</dbReference>
<dbReference type="InterPro" id="IPR036388">
    <property type="entry name" value="WH-like_DNA-bd_sf"/>
</dbReference>
<dbReference type="PROSITE" id="PS50967">
    <property type="entry name" value="HRDC"/>
    <property type="match status" value="1"/>
</dbReference>
<dbReference type="GO" id="GO:0005524">
    <property type="term" value="F:ATP binding"/>
    <property type="evidence" value="ECO:0007669"/>
    <property type="project" value="UniProtKB-KW"/>
</dbReference>
<dbReference type="InterPro" id="IPR011545">
    <property type="entry name" value="DEAD/DEAH_box_helicase_dom"/>
</dbReference>
<dbReference type="FunFam" id="3.40.50.300:FF:000296">
    <property type="entry name" value="ATP-dependent DNA helicase RecQ"/>
    <property type="match status" value="1"/>
</dbReference>
<keyword evidence="8 20" id="KW-0347">Helicase</keyword>
<dbReference type="Gene3D" id="3.40.50.300">
    <property type="entry name" value="P-loop containing nucleotide triphosphate hydrolases"/>
    <property type="match status" value="2"/>
</dbReference>
<dbReference type="InterPro" id="IPR014001">
    <property type="entry name" value="Helicase_ATP-bd"/>
</dbReference>
<evidence type="ECO:0000256" key="6">
    <source>
        <dbReference type="ARBA" id="ARBA00022763"/>
    </source>
</evidence>
<dbReference type="FunFam" id="1.10.10.10:FF:000175">
    <property type="entry name" value="ATP-dependent DNA helicase RecQ"/>
    <property type="match status" value="1"/>
</dbReference>
<dbReference type="GO" id="GO:0030894">
    <property type="term" value="C:replisome"/>
    <property type="evidence" value="ECO:0007669"/>
    <property type="project" value="TreeGrafter"/>
</dbReference>
<dbReference type="NCBIfam" id="TIGR00614">
    <property type="entry name" value="recQ_fam"/>
    <property type="match status" value="1"/>
</dbReference>
<dbReference type="SMART" id="SM00956">
    <property type="entry name" value="RQC"/>
    <property type="match status" value="1"/>
</dbReference>
<organism evidence="20 21">
    <name type="scientific">Bordetella genomosp. 9</name>
    <dbReference type="NCBI Taxonomy" id="1416803"/>
    <lineage>
        <taxon>Bacteria</taxon>
        <taxon>Pseudomonadati</taxon>
        <taxon>Pseudomonadota</taxon>
        <taxon>Betaproteobacteria</taxon>
        <taxon>Burkholderiales</taxon>
        <taxon>Alcaligenaceae</taxon>
        <taxon>Bordetella</taxon>
    </lineage>
</organism>
<evidence type="ECO:0000256" key="2">
    <source>
        <dbReference type="ARBA" id="ARBA00001947"/>
    </source>
</evidence>
<evidence type="ECO:0000256" key="8">
    <source>
        <dbReference type="ARBA" id="ARBA00022806"/>
    </source>
</evidence>
<dbReference type="InterPro" id="IPR010997">
    <property type="entry name" value="HRDC-like_sf"/>
</dbReference>
<dbReference type="InterPro" id="IPR004589">
    <property type="entry name" value="DNA_helicase_ATP-dep_RecQ"/>
</dbReference>
<dbReference type="InterPro" id="IPR044876">
    <property type="entry name" value="HRDC_dom_sf"/>
</dbReference>
<keyword evidence="12" id="KW-0233">DNA recombination</keyword>
<evidence type="ECO:0000313" key="20">
    <source>
        <dbReference type="EMBL" id="ARP87674.1"/>
    </source>
</evidence>
<reference evidence="20 21" key="1">
    <citation type="submission" date="2017-05" db="EMBL/GenBank/DDBJ databases">
        <title>Complete and WGS of Bordetella genogroups.</title>
        <authorList>
            <person name="Spilker T."/>
            <person name="LiPuma J."/>
        </authorList>
    </citation>
    <scope>NUCLEOTIDE SEQUENCE [LARGE SCALE GENOMIC DNA]</scope>
    <source>
        <strain evidence="20 21">AU17164</strain>
    </source>
</reference>
<comment type="cofactor">
    <cofactor evidence="1">
        <name>Mg(2+)</name>
        <dbReference type="ChEBI" id="CHEBI:18420"/>
    </cofactor>
</comment>
<dbReference type="AlphaFoldDB" id="A0A1W6Z3C8"/>
<gene>
    <name evidence="20" type="ORF">CAL13_16775</name>
</gene>
<evidence type="ECO:0000256" key="10">
    <source>
        <dbReference type="ARBA" id="ARBA00022840"/>
    </source>
</evidence>
<dbReference type="GO" id="GO:0006260">
    <property type="term" value="P:DNA replication"/>
    <property type="evidence" value="ECO:0007669"/>
    <property type="project" value="InterPro"/>
</dbReference>
<dbReference type="Gene3D" id="1.10.10.10">
    <property type="entry name" value="Winged helix-like DNA-binding domain superfamily/Winged helix DNA-binding domain"/>
    <property type="match status" value="1"/>
</dbReference>
<keyword evidence="11" id="KW-0238">DNA-binding</keyword>
<evidence type="ECO:0000259" key="18">
    <source>
        <dbReference type="PROSITE" id="PS51192"/>
    </source>
</evidence>
<comment type="cofactor">
    <cofactor evidence="2">
        <name>Zn(2+)</name>
        <dbReference type="ChEBI" id="CHEBI:29105"/>
    </cofactor>
</comment>
<dbReference type="GO" id="GO:0006281">
    <property type="term" value="P:DNA repair"/>
    <property type="evidence" value="ECO:0007669"/>
    <property type="project" value="UniProtKB-KW"/>
</dbReference>
<dbReference type="NCBIfam" id="TIGR01389">
    <property type="entry name" value="recQ"/>
    <property type="match status" value="1"/>
</dbReference>
<dbReference type="InterPro" id="IPR027417">
    <property type="entry name" value="P-loop_NTPase"/>
</dbReference>
<dbReference type="Pfam" id="PF16124">
    <property type="entry name" value="RecQ_Zn_bind"/>
    <property type="match status" value="1"/>
</dbReference>
<comment type="similarity">
    <text evidence="3">Belongs to the helicase family. RecQ subfamily.</text>
</comment>
<dbReference type="GO" id="GO:0003677">
    <property type="term" value="F:DNA binding"/>
    <property type="evidence" value="ECO:0007669"/>
    <property type="project" value="UniProtKB-KW"/>
</dbReference>
<dbReference type="PANTHER" id="PTHR13710:SF105">
    <property type="entry name" value="ATP-DEPENDENT DNA HELICASE Q1"/>
    <property type="match status" value="1"/>
</dbReference>
<dbReference type="PROSITE" id="PS51192">
    <property type="entry name" value="HELICASE_ATP_BIND_1"/>
    <property type="match status" value="1"/>
</dbReference>
<dbReference type="CDD" id="cd17920">
    <property type="entry name" value="DEXHc_RecQ"/>
    <property type="match status" value="1"/>
</dbReference>
<evidence type="ECO:0000313" key="21">
    <source>
        <dbReference type="Proteomes" id="UP000194139"/>
    </source>
</evidence>
<dbReference type="GO" id="GO:0005737">
    <property type="term" value="C:cytoplasm"/>
    <property type="evidence" value="ECO:0007669"/>
    <property type="project" value="TreeGrafter"/>
</dbReference>
<dbReference type="InterPro" id="IPR032284">
    <property type="entry name" value="RecQ_Zn-bd"/>
</dbReference>
<keyword evidence="4" id="KW-0479">Metal-binding</keyword>
<dbReference type="Pfam" id="PF00570">
    <property type="entry name" value="HRDC"/>
    <property type="match status" value="1"/>
</dbReference>
<keyword evidence="5" id="KW-0547">Nucleotide-binding</keyword>
<dbReference type="GO" id="GO:0043590">
    <property type="term" value="C:bacterial nucleoid"/>
    <property type="evidence" value="ECO:0007669"/>
    <property type="project" value="TreeGrafter"/>
</dbReference>
<dbReference type="Gene3D" id="1.10.150.80">
    <property type="entry name" value="HRDC domain"/>
    <property type="match status" value="1"/>
</dbReference>
<evidence type="ECO:0000256" key="3">
    <source>
        <dbReference type="ARBA" id="ARBA00005446"/>
    </source>
</evidence>
<evidence type="ECO:0000256" key="16">
    <source>
        <dbReference type="NCBIfam" id="TIGR01389"/>
    </source>
</evidence>
<protein>
    <recommendedName>
        <fullName evidence="16">DNA helicase RecQ</fullName>
        <ecNumber evidence="16">5.6.2.4</ecNumber>
    </recommendedName>
</protein>
<dbReference type="Pfam" id="PF09382">
    <property type="entry name" value="RQC"/>
    <property type="match status" value="1"/>
</dbReference>
<dbReference type="InterPro" id="IPR002121">
    <property type="entry name" value="HRDC_dom"/>
</dbReference>
<evidence type="ECO:0000256" key="14">
    <source>
        <dbReference type="ARBA" id="ARBA00023235"/>
    </source>
</evidence>
<evidence type="ECO:0000256" key="5">
    <source>
        <dbReference type="ARBA" id="ARBA00022741"/>
    </source>
</evidence>
<keyword evidence="21" id="KW-1185">Reference proteome</keyword>
<dbReference type="GO" id="GO:0009378">
    <property type="term" value="F:four-way junction helicase activity"/>
    <property type="evidence" value="ECO:0007669"/>
    <property type="project" value="TreeGrafter"/>
</dbReference>
<evidence type="ECO:0000259" key="19">
    <source>
        <dbReference type="PROSITE" id="PS51194"/>
    </source>
</evidence>
<dbReference type="GO" id="GO:0043138">
    <property type="term" value="F:3'-5' DNA helicase activity"/>
    <property type="evidence" value="ECO:0007669"/>
    <property type="project" value="UniProtKB-EC"/>
</dbReference>
<feature type="domain" description="Helicase C-terminal" evidence="19">
    <location>
        <begin position="216"/>
        <end position="371"/>
    </location>
</feature>
<dbReference type="EMBL" id="CP021109">
    <property type="protein sequence ID" value="ARP87674.1"/>
    <property type="molecule type" value="Genomic_DNA"/>
</dbReference>
<dbReference type="FunFam" id="3.40.50.300:FF:000156">
    <property type="entry name" value="ATP-dependent DNA helicase recQ"/>
    <property type="match status" value="1"/>
</dbReference>
<dbReference type="SMART" id="SM00490">
    <property type="entry name" value="HELICc"/>
    <property type="match status" value="1"/>
</dbReference>
<dbReference type="Proteomes" id="UP000194139">
    <property type="component" value="Chromosome"/>
</dbReference>
<evidence type="ECO:0000256" key="13">
    <source>
        <dbReference type="ARBA" id="ARBA00023204"/>
    </source>
</evidence>
<evidence type="ECO:0000256" key="15">
    <source>
        <dbReference type="ARBA" id="ARBA00034617"/>
    </source>
</evidence>
<dbReference type="InterPro" id="IPR001650">
    <property type="entry name" value="Helicase_C-like"/>
</dbReference>
<dbReference type="GO" id="GO:0016787">
    <property type="term" value="F:hydrolase activity"/>
    <property type="evidence" value="ECO:0007669"/>
    <property type="project" value="UniProtKB-KW"/>
</dbReference>
<evidence type="ECO:0000256" key="4">
    <source>
        <dbReference type="ARBA" id="ARBA00022723"/>
    </source>
</evidence>
<feature type="domain" description="HRDC" evidence="17">
    <location>
        <begin position="534"/>
        <end position="604"/>
    </location>
</feature>
<evidence type="ECO:0000256" key="1">
    <source>
        <dbReference type="ARBA" id="ARBA00001946"/>
    </source>
</evidence>
<dbReference type="InterPro" id="IPR006293">
    <property type="entry name" value="DNA_helicase_ATP-dep_RecQ_bac"/>
</dbReference>
<dbReference type="InterPro" id="IPR018982">
    <property type="entry name" value="RQC_domain"/>
</dbReference>
<evidence type="ECO:0000259" key="17">
    <source>
        <dbReference type="PROSITE" id="PS50967"/>
    </source>
</evidence>
<dbReference type="GO" id="GO:0009432">
    <property type="term" value="P:SOS response"/>
    <property type="evidence" value="ECO:0007669"/>
    <property type="project" value="UniProtKB-UniRule"/>
</dbReference>
<dbReference type="CDD" id="cd18794">
    <property type="entry name" value="SF2_C_RecQ"/>
    <property type="match status" value="1"/>
</dbReference>
<comment type="catalytic activity">
    <reaction evidence="15">
        <text>Couples ATP hydrolysis with the unwinding of duplex DNA by translocating in the 3'-5' direction.</text>
        <dbReference type="EC" id="5.6.2.4"/>
    </reaction>
</comment>
<dbReference type="SUPFAM" id="SSF52540">
    <property type="entry name" value="P-loop containing nucleoside triphosphate hydrolases"/>
    <property type="match status" value="2"/>
</dbReference>
<dbReference type="GO" id="GO:0006310">
    <property type="term" value="P:DNA recombination"/>
    <property type="evidence" value="ECO:0007669"/>
    <property type="project" value="UniProtKB-UniRule"/>
</dbReference>
<dbReference type="GO" id="GO:0046872">
    <property type="term" value="F:metal ion binding"/>
    <property type="evidence" value="ECO:0007669"/>
    <property type="project" value="UniProtKB-KW"/>
</dbReference>
<keyword evidence="13" id="KW-0234">DNA repair</keyword>
<accession>A0A1W6Z3C8</accession>
<dbReference type="SMART" id="SM00341">
    <property type="entry name" value="HRDC"/>
    <property type="match status" value="1"/>
</dbReference>
<dbReference type="RefSeq" id="WP_086073001.1">
    <property type="nucleotide sequence ID" value="NZ_CP021109.1"/>
</dbReference>
<dbReference type="SMART" id="SM00487">
    <property type="entry name" value="DEXDc"/>
    <property type="match status" value="1"/>
</dbReference>
<dbReference type="SUPFAM" id="SSF47819">
    <property type="entry name" value="HRDC-like"/>
    <property type="match status" value="1"/>
</dbReference>
<keyword evidence="7" id="KW-0378">Hydrolase</keyword>
<dbReference type="EC" id="5.6.2.4" evidence="16"/>
<feature type="domain" description="Helicase ATP-binding" evidence="18">
    <location>
        <begin position="27"/>
        <end position="195"/>
    </location>
</feature>
<evidence type="ECO:0000256" key="9">
    <source>
        <dbReference type="ARBA" id="ARBA00022833"/>
    </source>
</evidence>
<name>A0A1W6Z3C8_9BORD</name>
<keyword evidence="10" id="KW-0067">ATP-binding</keyword>
<evidence type="ECO:0000256" key="7">
    <source>
        <dbReference type="ARBA" id="ARBA00022801"/>
    </source>
</evidence>
<keyword evidence="9" id="KW-0862">Zinc</keyword>